<gene>
    <name evidence="1" type="ORF">V6N11_065562</name>
</gene>
<organism evidence="1 2">
    <name type="scientific">Hibiscus sabdariffa</name>
    <name type="common">roselle</name>
    <dbReference type="NCBI Taxonomy" id="183260"/>
    <lineage>
        <taxon>Eukaryota</taxon>
        <taxon>Viridiplantae</taxon>
        <taxon>Streptophyta</taxon>
        <taxon>Embryophyta</taxon>
        <taxon>Tracheophyta</taxon>
        <taxon>Spermatophyta</taxon>
        <taxon>Magnoliopsida</taxon>
        <taxon>eudicotyledons</taxon>
        <taxon>Gunneridae</taxon>
        <taxon>Pentapetalae</taxon>
        <taxon>rosids</taxon>
        <taxon>malvids</taxon>
        <taxon>Malvales</taxon>
        <taxon>Malvaceae</taxon>
        <taxon>Malvoideae</taxon>
        <taxon>Hibiscus</taxon>
    </lineage>
</organism>
<dbReference type="EMBL" id="JBBPBN010000059">
    <property type="protein sequence ID" value="KAK8987958.1"/>
    <property type="molecule type" value="Genomic_DNA"/>
</dbReference>
<dbReference type="Proteomes" id="UP001396334">
    <property type="component" value="Unassembled WGS sequence"/>
</dbReference>
<proteinExistence type="predicted"/>
<evidence type="ECO:0000313" key="2">
    <source>
        <dbReference type="Proteomes" id="UP001396334"/>
    </source>
</evidence>
<reference evidence="1 2" key="1">
    <citation type="journal article" date="2024" name="G3 (Bethesda)">
        <title>Genome assembly of Hibiscus sabdariffa L. provides insights into metabolisms of medicinal natural products.</title>
        <authorList>
            <person name="Kim T."/>
        </authorList>
    </citation>
    <scope>NUCLEOTIDE SEQUENCE [LARGE SCALE GENOMIC DNA]</scope>
    <source>
        <strain evidence="1">TK-2024</strain>
        <tissue evidence="1">Old leaves</tissue>
    </source>
</reference>
<sequence>MMSMKCWRLCGLRFAIVNEAGEDAELAKERAEEIINAIRIEEEFMGGILVDPLMDGGQLEWDKLPDVWGTI</sequence>
<evidence type="ECO:0000313" key="1">
    <source>
        <dbReference type="EMBL" id="KAK8987958.1"/>
    </source>
</evidence>
<protein>
    <submittedName>
        <fullName evidence="1">Uncharacterized protein</fullName>
    </submittedName>
</protein>
<comment type="caution">
    <text evidence="1">The sequence shown here is derived from an EMBL/GenBank/DDBJ whole genome shotgun (WGS) entry which is preliminary data.</text>
</comment>
<keyword evidence="2" id="KW-1185">Reference proteome</keyword>
<accession>A0ABR2PHN7</accession>
<name>A0ABR2PHN7_9ROSI</name>